<evidence type="ECO:0000313" key="2">
    <source>
        <dbReference type="EMBL" id="QPI52594.1"/>
    </source>
</evidence>
<evidence type="ECO:0000256" key="1">
    <source>
        <dbReference type="SAM" id="Phobius"/>
    </source>
</evidence>
<keyword evidence="1" id="KW-1133">Transmembrane helix</keyword>
<accession>A0AA49AAK6</accession>
<evidence type="ECO:0000313" key="3">
    <source>
        <dbReference type="Proteomes" id="UP000662888"/>
    </source>
</evidence>
<dbReference type="EMBL" id="CP065053">
    <property type="protein sequence ID" value="QPI52594.1"/>
    <property type="molecule type" value="Genomic_DNA"/>
</dbReference>
<organism evidence="2 3">
    <name type="scientific">Massilia antarctica</name>
    <dbReference type="NCBI Taxonomy" id="2765360"/>
    <lineage>
        <taxon>Bacteria</taxon>
        <taxon>Pseudomonadati</taxon>
        <taxon>Pseudomonadota</taxon>
        <taxon>Betaproteobacteria</taxon>
        <taxon>Burkholderiales</taxon>
        <taxon>Oxalobacteraceae</taxon>
        <taxon>Telluria group</taxon>
        <taxon>Massilia</taxon>
    </lineage>
</organism>
<dbReference type="RefSeq" id="WP_206092020.1">
    <property type="nucleotide sequence ID" value="NZ_CP065053.1"/>
</dbReference>
<keyword evidence="3" id="KW-1185">Reference proteome</keyword>
<evidence type="ECO:0008006" key="4">
    <source>
        <dbReference type="Google" id="ProtNLM"/>
    </source>
</evidence>
<name>A0AA49AAK6_9BURK</name>
<reference evidence="2 3" key="1">
    <citation type="submission" date="2020-11" db="EMBL/GenBank/DDBJ databases">
        <authorList>
            <person name="Sun Q."/>
        </authorList>
    </citation>
    <scope>NUCLEOTIDE SEQUENCE [LARGE SCALE GENOMIC DNA]</scope>
    <source>
        <strain evidence="2 3">P8398</strain>
    </source>
</reference>
<proteinExistence type="predicted"/>
<keyword evidence="1" id="KW-0472">Membrane</keyword>
<keyword evidence="1" id="KW-0812">Transmembrane</keyword>
<sequence>MNMDFEVVARLLAPTVSALLSGIIKRALDARASLTEHIGHVSTFELNDDIKTKVFTHSLFLKNRGRKTVENVRVVHNVLPQNIFIHPPVEYSTNARTNEIIIPRLVPKESITISYLYYPPLTCGHVHLHVKSDVGFAKSLEVVEIVRPSRIFNWMFLALCFIGASYLIYWIIKLVGYLANL</sequence>
<dbReference type="Proteomes" id="UP000662888">
    <property type="component" value="Chromosome"/>
</dbReference>
<protein>
    <recommendedName>
        <fullName evidence="4">DUF3592 domain-containing protein</fullName>
    </recommendedName>
</protein>
<gene>
    <name evidence="2" type="ORF">IV454_14535</name>
</gene>
<feature type="transmembrane region" description="Helical" evidence="1">
    <location>
        <begin position="151"/>
        <end position="172"/>
    </location>
</feature>